<reference evidence="4" key="1">
    <citation type="submission" date="2020-09" db="EMBL/GenBank/DDBJ databases">
        <title>Genome-Enabled Discovery of Anthraquinone Biosynthesis in Senna tora.</title>
        <authorList>
            <person name="Kang S.-H."/>
            <person name="Pandey R.P."/>
            <person name="Lee C.-M."/>
            <person name="Sim J.-S."/>
            <person name="Jeong J.-T."/>
            <person name="Choi B.-S."/>
            <person name="Jung M."/>
            <person name="Ginzburg D."/>
            <person name="Zhao K."/>
            <person name="Won S.Y."/>
            <person name="Oh T.-J."/>
            <person name="Yu Y."/>
            <person name="Kim N.-H."/>
            <person name="Lee O.R."/>
            <person name="Lee T.-H."/>
            <person name="Bashyal P."/>
            <person name="Kim T.-S."/>
            <person name="Lee W.-H."/>
            <person name="Kawkins C."/>
            <person name="Kim C.-K."/>
            <person name="Kim J.S."/>
            <person name="Ahn B.O."/>
            <person name="Rhee S.Y."/>
            <person name="Sohng J.K."/>
        </authorList>
    </citation>
    <scope>NUCLEOTIDE SEQUENCE</scope>
    <source>
        <tissue evidence="4">Leaf</tissue>
    </source>
</reference>
<dbReference type="InterPro" id="IPR035176">
    <property type="entry name" value="PEP"/>
</dbReference>
<protein>
    <submittedName>
        <fullName evidence="4">Elicitor peptide 6-like</fullName>
    </submittedName>
</protein>
<gene>
    <name evidence="4" type="ORF">G2W53_008497</name>
</gene>
<dbReference type="Pfam" id="PF17232">
    <property type="entry name" value="Pep1_7"/>
    <property type="match status" value="1"/>
</dbReference>
<comment type="caution">
    <text evidence="4">The sequence shown here is derived from an EMBL/GenBank/DDBJ whole genome shotgun (WGS) entry which is preliminary data.</text>
</comment>
<evidence type="ECO:0000313" key="4">
    <source>
        <dbReference type="EMBL" id="KAF7840015.1"/>
    </source>
</evidence>
<dbReference type="GO" id="GO:0045087">
    <property type="term" value="P:innate immune response"/>
    <property type="evidence" value="ECO:0007669"/>
    <property type="project" value="InterPro"/>
</dbReference>
<evidence type="ECO:0000256" key="2">
    <source>
        <dbReference type="ARBA" id="ARBA00022821"/>
    </source>
</evidence>
<dbReference type="EMBL" id="JAAIUW010000003">
    <property type="protein sequence ID" value="KAF7840015.1"/>
    <property type="molecule type" value="Genomic_DNA"/>
</dbReference>
<organism evidence="4 5">
    <name type="scientific">Senna tora</name>
    <dbReference type="NCBI Taxonomy" id="362788"/>
    <lineage>
        <taxon>Eukaryota</taxon>
        <taxon>Viridiplantae</taxon>
        <taxon>Streptophyta</taxon>
        <taxon>Embryophyta</taxon>
        <taxon>Tracheophyta</taxon>
        <taxon>Spermatophyta</taxon>
        <taxon>Magnoliopsida</taxon>
        <taxon>eudicotyledons</taxon>
        <taxon>Gunneridae</taxon>
        <taxon>Pentapetalae</taxon>
        <taxon>rosids</taxon>
        <taxon>fabids</taxon>
        <taxon>Fabales</taxon>
        <taxon>Fabaceae</taxon>
        <taxon>Caesalpinioideae</taxon>
        <taxon>Cassia clade</taxon>
        <taxon>Senna</taxon>
    </lineage>
</organism>
<evidence type="ECO:0000256" key="1">
    <source>
        <dbReference type="ARBA" id="ARBA00011021"/>
    </source>
</evidence>
<comment type="similarity">
    <text evidence="1">Belongs to the brassicaceae elicitor peptide family.</text>
</comment>
<keyword evidence="5" id="KW-1185">Reference proteome</keyword>
<sequence>METPQRERERAFSSYKPCYYIEQVVKAISKCLGLERTEEEEEGGGGASGGKDREITSTSTTSRSLKKPSRPPLTEGRGGQVNFSSS</sequence>
<name>A0A835CH36_9FABA</name>
<keyword evidence="2" id="KW-0611">Plant defense</keyword>
<evidence type="ECO:0000313" key="5">
    <source>
        <dbReference type="Proteomes" id="UP000634136"/>
    </source>
</evidence>
<dbReference type="AlphaFoldDB" id="A0A835CH36"/>
<proteinExistence type="inferred from homology"/>
<evidence type="ECO:0000256" key="3">
    <source>
        <dbReference type="SAM" id="MobiDB-lite"/>
    </source>
</evidence>
<feature type="region of interest" description="Disordered" evidence="3">
    <location>
        <begin position="36"/>
        <end position="86"/>
    </location>
</feature>
<accession>A0A835CH36</accession>
<dbReference type="Proteomes" id="UP000634136">
    <property type="component" value="Unassembled WGS sequence"/>
</dbReference>
<dbReference type="OrthoDB" id="1342346at2759"/>